<dbReference type="EMBL" id="CADIKF010000029">
    <property type="protein sequence ID" value="CAB3761744.1"/>
    <property type="molecule type" value="Genomic_DNA"/>
</dbReference>
<protein>
    <recommendedName>
        <fullName evidence="3">Helix-turn-helix domain-containing protein</fullName>
    </recommendedName>
</protein>
<dbReference type="Proteomes" id="UP000494329">
    <property type="component" value="Unassembled WGS sequence"/>
</dbReference>
<reference evidence="1 2" key="1">
    <citation type="submission" date="2020-04" db="EMBL/GenBank/DDBJ databases">
        <authorList>
            <person name="De Canck E."/>
        </authorList>
    </citation>
    <scope>NUCLEOTIDE SEQUENCE [LARGE SCALE GENOMIC DNA]</scope>
    <source>
        <strain evidence="1 2">LMG 29739</strain>
    </source>
</reference>
<organism evidence="1 2">
    <name type="scientific">Paraburkholderia solisilvae</name>
    <dbReference type="NCBI Taxonomy" id="624376"/>
    <lineage>
        <taxon>Bacteria</taxon>
        <taxon>Pseudomonadati</taxon>
        <taxon>Pseudomonadota</taxon>
        <taxon>Betaproteobacteria</taxon>
        <taxon>Burkholderiales</taxon>
        <taxon>Burkholderiaceae</taxon>
        <taxon>Paraburkholderia</taxon>
    </lineage>
</organism>
<dbReference type="SUPFAM" id="SSF46785">
    <property type="entry name" value="Winged helix' DNA-binding domain"/>
    <property type="match status" value="1"/>
</dbReference>
<dbReference type="RefSeq" id="WP_175112388.1">
    <property type="nucleotide sequence ID" value="NZ_CADIKF010000029.1"/>
</dbReference>
<evidence type="ECO:0000313" key="2">
    <source>
        <dbReference type="Proteomes" id="UP000494329"/>
    </source>
</evidence>
<evidence type="ECO:0008006" key="3">
    <source>
        <dbReference type="Google" id="ProtNLM"/>
    </source>
</evidence>
<dbReference type="InterPro" id="IPR036390">
    <property type="entry name" value="WH_DNA-bd_sf"/>
</dbReference>
<evidence type="ECO:0000313" key="1">
    <source>
        <dbReference type="EMBL" id="CAB3761744.1"/>
    </source>
</evidence>
<gene>
    <name evidence="1" type="ORF">LMG29739_03702</name>
</gene>
<dbReference type="AlphaFoldDB" id="A0A6J5E819"/>
<accession>A0A6J5E819</accession>
<keyword evidence="2" id="KW-1185">Reference proteome</keyword>
<sequence length="406" mass="42469">MDSLITSAARALAAGDPLGALNRVALRDDAPALALRGIAMAQLGELARAKALVRSAARAFGAKEAVARARCVVAEAEIALASRDLGWPAKALDAARATLEAHGDRVNAAHARYLAVRRLLLIGRLDDAEALLAGLEPTPLPPALSAAHELVVAGIAMRRLRSGPARAALARAAHAARVAGIAALSAEVESASRVLDAPAARSITGGNEKALLLDEVEALLKSDALVIDACRYAVRDADTVVPLARRPVLFTLARALAEAWPGDVPRDTLIARAFRTKHADDTHRARLRVELGRLRAILRPLAGVHATARGFALAPRRPREVVVLAQPVEGEHAAMLAFLSDGEAWSSSALALALGASQRTVQRALESLARGGKVQSFGRGRAQRWMTPAVPGFSAVLLLAGALPDA</sequence>
<name>A0A6J5E819_9BURK</name>
<proteinExistence type="predicted"/>